<evidence type="ECO:0000259" key="2">
    <source>
        <dbReference type="Pfam" id="PF10988"/>
    </source>
</evidence>
<feature type="domain" description="Putative auto-transporter adhesin head GIN" evidence="2">
    <location>
        <begin position="45"/>
        <end position="225"/>
    </location>
</feature>
<sequence>MLHRIFKGLAPLVALIAASGCNGVTSIKGSEGVPLAELDLAGKTPTEVVLAGPDDVVVTRGDSLDIRVDGDDEAVADLRFTLDDDTLGIMRENDSWRSADGHAQVHVTLPRLEEVVLAGSGSIEADVLEGEAEITVAGSGSTRIDRVEATSLDVTIAGSGTLVAAGRADSLELNVAGSGTARMDRLAVDNAEITIAGSGNAAFASDGTVEASIMGSGDVTVTGSARCSVNAMGSGTLNCRGGTTAADSAAPPQDPPEVPQAPAGN</sequence>
<organism evidence="3 4">
    <name type="scientific">Pelagerythrobacter marinus</name>
    <dbReference type="NCBI Taxonomy" id="538382"/>
    <lineage>
        <taxon>Bacteria</taxon>
        <taxon>Pseudomonadati</taxon>
        <taxon>Pseudomonadota</taxon>
        <taxon>Alphaproteobacteria</taxon>
        <taxon>Sphingomonadales</taxon>
        <taxon>Erythrobacteraceae</taxon>
        <taxon>Pelagerythrobacter</taxon>
    </lineage>
</organism>
<dbReference type="InterPro" id="IPR021255">
    <property type="entry name" value="DUF2807"/>
</dbReference>
<reference evidence="3 4" key="1">
    <citation type="submission" date="2019-12" db="EMBL/GenBank/DDBJ databases">
        <title>Genomic-based taxomic classification of the family Erythrobacteraceae.</title>
        <authorList>
            <person name="Xu L."/>
        </authorList>
    </citation>
    <scope>NUCLEOTIDE SEQUENCE [LARGE SCALE GENOMIC DNA]</scope>
    <source>
        <strain evidence="3 4">H32</strain>
    </source>
</reference>
<proteinExistence type="predicted"/>
<protein>
    <submittedName>
        <fullName evidence="3">DUF2807 domain-containing protein</fullName>
    </submittedName>
</protein>
<accession>A0ABW9UVH8</accession>
<evidence type="ECO:0000313" key="3">
    <source>
        <dbReference type="EMBL" id="MXO68859.1"/>
    </source>
</evidence>
<dbReference type="EMBL" id="WTYO01000003">
    <property type="protein sequence ID" value="MXO68859.1"/>
    <property type="molecule type" value="Genomic_DNA"/>
</dbReference>
<name>A0ABW9UVH8_9SPHN</name>
<comment type="caution">
    <text evidence="3">The sequence shown here is derived from an EMBL/GenBank/DDBJ whole genome shotgun (WGS) entry which is preliminary data.</text>
</comment>
<dbReference type="Pfam" id="PF10988">
    <property type="entry name" value="DUF2807"/>
    <property type="match status" value="1"/>
</dbReference>
<dbReference type="PROSITE" id="PS51257">
    <property type="entry name" value="PROKAR_LIPOPROTEIN"/>
    <property type="match status" value="1"/>
</dbReference>
<gene>
    <name evidence="3" type="ORF">GRI72_08475</name>
</gene>
<dbReference type="Gene3D" id="2.160.20.120">
    <property type="match status" value="1"/>
</dbReference>
<evidence type="ECO:0000256" key="1">
    <source>
        <dbReference type="SAM" id="MobiDB-lite"/>
    </source>
</evidence>
<evidence type="ECO:0000313" key="4">
    <source>
        <dbReference type="Proteomes" id="UP000444401"/>
    </source>
</evidence>
<dbReference type="Proteomes" id="UP000444401">
    <property type="component" value="Unassembled WGS sequence"/>
</dbReference>
<dbReference type="RefSeq" id="WP_160733464.1">
    <property type="nucleotide sequence ID" value="NZ_WTYO01000003.1"/>
</dbReference>
<feature type="region of interest" description="Disordered" evidence="1">
    <location>
        <begin position="241"/>
        <end position="265"/>
    </location>
</feature>
<keyword evidence="4" id="KW-1185">Reference proteome</keyword>